<evidence type="ECO:0000259" key="3">
    <source>
        <dbReference type="Pfam" id="PF19313"/>
    </source>
</evidence>
<name>A0A0A7EGP5_9GAMM</name>
<dbReference type="SUPFAM" id="SSF49344">
    <property type="entry name" value="CBD9-like"/>
    <property type="match status" value="1"/>
</dbReference>
<dbReference type="GO" id="GO:0004553">
    <property type="term" value="F:hydrolase activity, hydrolyzing O-glycosyl compounds"/>
    <property type="evidence" value="ECO:0007669"/>
    <property type="project" value="InterPro"/>
</dbReference>
<sequence>MRKPLALSAALLSSTLVAKTDSSLSIPYISETPTIDGQISEAFWQQAKRIDINNITWPYENVPADETAYALVYENGESLNVAFVVSDSNPDQIRAFYRDRDKNWNDDLVGLKIDSYNNEKLAYQFFINPLGVQMDSIENALTGNESDAWDGIWHSAGNITDNGYIVEVSIPFRILNFEQGQQRKDMAMEFVRFLPRNERLRISSINIDHANSCWVCQMQTVSGFEQAKQGNNLTLVPTVVAGRSESRDVSTSPIEDWQADNSLEPGLDVKWGITPEVTLTATLNPDFSQVEADVAQLGINNSFTLFFPEKRAFFLENSDYFSTPWNLIYTRNVAEPDAGIKLTGSVTGHTFGAFMANDNQSNVIIPGNLGSTIVSLESKSNNIAARYRYDFTNDFSIAATTTARNSDDYYNYLSSLDSKYRLTENDTFIAQLALSKTKYSDEFRSSLCDADSLADCQQQAITKCDGNSDCDINEQYLRVSAEDAINDIAYKLSYEHNEKYWSLFARYDNLGKDFRGDLGFMNQVDFNKFVSGGRYRWYGEQGIDWYNRIEFYGDWDISHNDNGELLEKEVQGELSLNGPLQSFIQLELMQRDRVGLRHNKANLAIDNNTTLFNENLVGMYLEFKPMSGVFASLYANTGNHIDLANNRLGDKTRIRPVINVNLNRHLELRFRHTFETMDVAGDGLFTANLTDARISYQFNTRSFVRLAVIYRDIERNPDNYIDDVNESYKGFSTQFLYSYKVNPQTVFFAGYSDNGYQDDDLTKIEKTDRSVFLKMSYAWML</sequence>
<dbReference type="Pfam" id="PF06452">
    <property type="entry name" value="CBM9_1"/>
    <property type="match status" value="1"/>
</dbReference>
<evidence type="ECO:0000256" key="1">
    <source>
        <dbReference type="SAM" id="SignalP"/>
    </source>
</evidence>
<dbReference type="eggNOG" id="COG2091">
    <property type="taxonomic scope" value="Bacteria"/>
</dbReference>
<dbReference type="CDD" id="cd09618">
    <property type="entry name" value="CBM9_like_2"/>
    <property type="match status" value="1"/>
</dbReference>
<dbReference type="STRING" id="1348114.OM33_11575"/>
<dbReference type="EMBL" id="CP009888">
    <property type="protein sequence ID" value="AIY65713.1"/>
    <property type="molecule type" value="Genomic_DNA"/>
</dbReference>
<dbReference type="RefSeq" id="WP_038641872.1">
    <property type="nucleotide sequence ID" value="NZ_CP009888.1"/>
</dbReference>
<dbReference type="HOGENOM" id="CLU_016090_1_0_6"/>
<evidence type="ECO:0000313" key="4">
    <source>
        <dbReference type="EMBL" id="AIY65713.1"/>
    </source>
</evidence>
<dbReference type="KEGG" id="pseo:OM33_11575"/>
<dbReference type="AlphaFoldDB" id="A0A0A7EGP5"/>
<gene>
    <name evidence="4" type="ORF">OM33_11575</name>
</gene>
<reference evidence="4 5" key="1">
    <citation type="submission" date="2014-11" db="EMBL/GenBank/DDBJ databases">
        <title>Complete Genome Sequence of Pseudoalteromonas sp. Strain OCN003 Isolated from Kaneohe Bay, Oahu, Hawaii.</title>
        <authorList>
            <person name="Beurmann S."/>
            <person name="Videau P."/>
            <person name="Ushijima B."/>
            <person name="Smith A.M."/>
            <person name="Aeby G.S."/>
            <person name="Callahan S.M."/>
            <person name="Belcaid M."/>
        </authorList>
    </citation>
    <scope>NUCLEOTIDE SEQUENCE [LARGE SCALE GENOMIC DNA]</scope>
    <source>
        <strain evidence="4 5">OCN003</strain>
    </source>
</reference>
<dbReference type="OrthoDB" id="9786766at2"/>
<dbReference type="GO" id="GO:0016052">
    <property type="term" value="P:carbohydrate catabolic process"/>
    <property type="evidence" value="ECO:0007669"/>
    <property type="project" value="InterPro"/>
</dbReference>
<evidence type="ECO:0000259" key="2">
    <source>
        <dbReference type="Pfam" id="PF06452"/>
    </source>
</evidence>
<dbReference type="Gene3D" id="2.60.40.1190">
    <property type="match status" value="1"/>
</dbReference>
<dbReference type="InterPro" id="IPR010502">
    <property type="entry name" value="Carb-bd_dom_fam9"/>
</dbReference>
<dbReference type="InterPro" id="IPR045670">
    <property type="entry name" value="DUF5916"/>
</dbReference>
<protein>
    <submittedName>
        <fullName evidence="4">Uncharacterized protein</fullName>
    </submittedName>
</protein>
<dbReference type="GO" id="GO:0030246">
    <property type="term" value="F:carbohydrate binding"/>
    <property type="evidence" value="ECO:0007669"/>
    <property type="project" value="InterPro"/>
</dbReference>
<keyword evidence="1" id="KW-0732">Signal</keyword>
<dbReference type="Pfam" id="PF19313">
    <property type="entry name" value="DUF5916"/>
    <property type="match status" value="1"/>
</dbReference>
<keyword evidence="5" id="KW-1185">Reference proteome</keyword>
<feature type="domain" description="Carbohydrate-binding" evidence="2">
    <location>
        <begin position="35"/>
        <end position="192"/>
    </location>
</feature>
<feature type="chain" id="PRO_5002039118" evidence="1">
    <location>
        <begin position="19"/>
        <end position="781"/>
    </location>
</feature>
<evidence type="ECO:0000313" key="5">
    <source>
        <dbReference type="Proteomes" id="UP000030341"/>
    </source>
</evidence>
<feature type="domain" description="DUF5916" evidence="3">
    <location>
        <begin position="257"/>
        <end position="334"/>
    </location>
</feature>
<organism evidence="4 5">
    <name type="scientific">Pseudoalteromonas piratica</name>
    <dbReference type="NCBI Taxonomy" id="1348114"/>
    <lineage>
        <taxon>Bacteria</taxon>
        <taxon>Pseudomonadati</taxon>
        <taxon>Pseudomonadota</taxon>
        <taxon>Gammaproteobacteria</taxon>
        <taxon>Alteromonadales</taxon>
        <taxon>Pseudoalteromonadaceae</taxon>
        <taxon>Pseudoalteromonas</taxon>
    </lineage>
</organism>
<feature type="signal peptide" evidence="1">
    <location>
        <begin position="1"/>
        <end position="18"/>
    </location>
</feature>
<proteinExistence type="predicted"/>
<accession>A0A0A7EGP5</accession>
<dbReference type="Proteomes" id="UP000030341">
    <property type="component" value="Chromosome 1"/>
</dbReference>